<evidence type="ECO:0000313" key="2">
    <source>
        <dbReference type="Proteomes" id="UP000054870"/>
    </source>
</evidence>
<comment type="caution">
    <text evidence="1">The sequence shown here is derived from an EMBL/GenBank/DDBJ whole genome shotgun (WGS) entry which is preliminary data.</text>
</comment>
<gene>
    <name evidence="1" type="ORF">AWB75_01552</name>
</gene>
<protein>
    <submittedName>
        <fullName evidence="1">Uncharacterized protein</fullName>
    </submittedName>
</protein>
<keyword evidence="2" id="KW-1185">Reference proteome</keyword>
<proteinExistence type="predicted"/>
<name>A0A158A0L7_9BURK</name>
<reference evidence="1" key="1">
    <citation type="submission" date="2016-01" db="EMBL/GenBank/DDBJ databases">
        <authorList>
            <person name="Peeters C."/>
        </authorList>
    </citation>
    <scope>NUCLEOTIDE SEQUENCE [LARGE SCALE GENOMIC DNA]</scope>
    <source>
        <strain evidence="1">LMG 29318</strain>
    </source>
</reference>
<sequence>MLVAVLFVCPIGVAALFGFALVADRHFRDSISVPSQRTRPTKVIDHAAPGRV</sequence>
<dbReference type="AlphaFoldDB" id="A0A158A0L7"/>
<evidence type="ECO:0000313" key="1">
    <source>
        <dbReference type="EMBL" id="SAK51344.1"/>
    </source>
</evidence>
<organism evidence="1 2">
    <name type="scientific">Caballeronia catudaia</name>
    <dbReference type="NCBI Taxonomy" id="1777136"/>
    <lineage>
        <taxon>Bacteria</taxon>
        <taxon>Pseudomonadati</taxon>
        <taxon>Pseudomonadota</taxon>
        <taxon>Betaproteobacteria</taxon>
        <taxon>Burkholderiales</taxon>
        <taxon>Burkholderiaceae</taxon>
        <taxon>Caballeronia</taxon>
    </lineage>
</organism>
<dbReference type="Proteomes" id="UP000054870">
    <property type="component" value="Unassembled WGS sequence"/>
</dbReference>
<dbReference type="EMBL" id="FCOF02000005">
    <property type="protein sequence ID" value="SAK51344.1"/>
    <property type="molecule type" value="Genomic_DNA"/>
</dbReference>
<accession>A0A158A0L7</accession>